<dbReference type="PROSITE" id="PS50294">
    <property type="entry name" value="WD_REPEATS_REGION"/>
    <property type="match status" value="1"/>
</dbReference>
<keyword evidence="5" id="KW-0472">Membrane</keyword>
<sequence>MALQHSSEVSPHECGDADSELTPALPESAPEVTQQSVVFRRAAYALLFLGAALVVMATATIFPTQTGELEKSSSDASMEGMESDLRMLAEVSCAGVTCDAYSTHDPTGTCEGPETSDDCLEKCCLEIECDDIPAFSCVAALGPSFFTRKVTFFKLGRKGGKCKGEENCKDTCCQGECATTTCNGANPCQRPFPPERCTPSKCVEQCCYNGDEYCGNGGANAYTSACKSCMSLTTYCENIMNLDFATTPRHEWNQKAFEMVMQGLLEPGCEVKEVPQCEDLLKFRVKATFPWHKASGEYVSANAVDIIAGGTQAVSGGDDMLIFIWRIEDGHFLRNYSAHYSGVRAISTFRDATFFCAASSTEVIVWRSSGPEDAGTLSVEFTTWNASSVFTTYCMSVPTWETVIVGQTDSETVIWHWKFGGTLSVPVDPDAEWAWQIDRDALFVRWPDQIKGHPSELQVGFTEWRKNLFGIHPHEGFLATSRRLLDGGDTSRGGDMSPAIVTSLEGKVPEEVQAQARRLRPADRTAPFTNWFTNERWGDVPVYFYQPDGWGKVMCIAAIPFDILYAVGYEDGSIRVWKVYNGFLKSLIPKAHEGSVNALVSAPAGNTLYSGGQDGIIRMWDVFSGKLQGELYAAHAGPVRSLEVIPGGNNIYSGHAYGLLLLWIPGEKKLWCELDTKAGSVNSLRVNPAVVGQVLAALENGDVRVYQMG</sequence>
<dbReference type="InterPro" id="IPR019775">
    <property type="entry name" value="WD40_repeat_CS"/>
</dbReference>
<keyword evidence="7" id="KW-1185">Reference proteome</keyword>
<dbReference type="InterPro" id="IPR036322">
    <property type="entry name" value="WD40_repeat_dom_sf"/>
</dbReference>
<evidence type="ECO:0000256" key="3">
    <source>
        <dbReference type="PROSITE-ProRule" id="PRU00221"/>
    </source>
</evidence>
<name>A0A812S9U6_9DINO</name>
<keyword evidence="5" id="KW-1133">Transmembrane helix</keyword>
<dbReference type="PROSITE" id="PS00678">
    <property type="entry name" value="WD_REPEATS_1"/>
    <property type="match status" value="1"/>
</dbReference>
<evidence type="ECO:0000256" key="4">
    <source>
        <dbReference type="SAM" id="MobiDB-lite"/>
    </source>
</evidence>
<gene>
    <name evidence="6" type="primary">Taf5l</name>
    <name evidence="6" type="ORF">SNAT2548_LOCUS26498</name>
</gene>
<evidence type="ECO:0000256" key="1">
    <source>
        <dbReference type="ARBA" id="ARBA00022574"/>
    </source>
</evidence>
<dbReference type="SUPFAM" id="SSF50978">
    <property type="entry name" value="WD40 repeat-like"/>
    <property type="match status" value="1"/>
</dbReference>
<dbReference type="PROSITE" id="PS50082">
    <property type="entry name" value="WD_REPEATS_2"/>
    <property type="match status" value="1"/>
</dbReference>
<proteinExistence type="predicted"/>
<accession>A0A812S9U6</accession>
<dbReference type="Pfam" id="PF00400">
    <property type="entry name" value="WD40"/>
    <property type="match status" value="1"/>
</dbReference>
<dbReference type="PANTHER" id="PTHR19848">
    <property type="entry name" value="WD40 REPEAT PROTEIN"/>
    <property type="match status" value="1"/>
</dbReference>
<comment type="caution">
    <text evidence="6">The sequence shown here is derived from an EMBL/GenBank/DDBJ whole genome shotgun (WGS) entry which is preliminary data.</text>
</comment>
<dbReference type="SMART" id="SM00320">
    <property type="entry name" value="WD40"/>
    <property type="match status" value="6"/>
</dbReference>
<dbReference type="Gene3D" id="2.130.10.10">
    <property type="entry name" value="YVTN repeat-like/Quinoprotein amine dehydrogenase"/>
    <property type="match status" value="2"/>
</dbReference>
<organism evidence="6 7">
    <name type="scientific">Symbiodinium natans</name>
    <dbReference type="NCBI Taxonomy" id="878477"/>
    <lineage>
        <taxon>Eukaryota</taxon>
        <taxon>Sar</taxon>
        <taxon>Alveolata</taxon>
        <taxon>Dinophyceae</taxon>
        <taxon>Suessiales</taxon>
        <taxon>Symbiodiniaceae</taxon>
        <taxon>Symbiodinium</taxon>
    </lineage>
</organism>
<feature type="region of interest" description="Disordered" evidence="4">
    <location>
        <begin position="1"/>
        <end position="30"/>
    </location>
</feature>
<evidence type="ECO:0000313" key="6">
    <source>
        <dbReference type="EMBL" id="CAE7471904.1"/>
    </source>
</evidence>
<reference evidence="6" key="1">
    <citation type="submission" date="2021-02" db="EMBL/GenBank/DDBJ databases">
        <authorList>
            <person name="Dougan E. K."/>
            <person name="Rhodes N."/>
            <person name="Thang M."/>
            <person name="Chan C."/>
        </authorList>
    </citation>
    <scope>NUCLEOTIDE SEQUENCE</scope>
</reference>
<dbReference type="InterPro" id="IPR015943">
    <property type="entry name" value="WD40/YVTN_repeat-like_dom_sf"/>
</dbReference>
<feature type="repeat" description="WD" evidence="3">
    <location>
        <begin position="589"/>
        <end position="630"/>
    </location>
</feature>
<keyword evidence="2" id="KW-0677">Repeat</keyword>
<feature type="transmembrane region" description="Helical" evidence="5">
    <location>
        <begin position="42"/>
        <end position="62"/>
    </location>
</feature>
<dbReference type="InterPro" id="IPR001680">
    <property type="entry name" value="WD40_rpt"/>
</dbReference>
<dbReference type="EMBL" id="CAJNDS010002434">
    <property type="protein sequence ID" value="CAE7471904.1"/>
    <property type="molecule type" value="Genomic_DNA"/>
</dbReference>
<evidence type="ECO:0000256" key="2">
    <source>
        <dbReference type="ARBA" id="ARBA00022737"/>
    </source>
</evidence>
<dbReference type="Proteomes" id="UP000604046">
    <property type="component" value="Unassembled WGS sequence"/>
</dbReference>
<keyword evidence="1 3" id="KW-0853">WD repeat</keyword>
<protein>
    <submittedName>
        <fullName evidence="6">Taf5l protein</fullName>
    </submittedName>
</protein>
<evidence type="ECO:0000313" key="7">
    <source>
        <dbReference type="Proteomes" id="UP000604046"/>
    </source>
</evidence>
<dbReference type="OrthoDB" id="361494at2759"/>
<dbReference type="AlphaFoldDB" id="A0A812S9U6"/>
<evidence type="ECO:0000256" key="5">
    <source>
        <dbReference type="SAM" id="Phobius"/>
    </source>
</evidence>
<dbReference type="PANTHER" id="PTHR19848:SF8">
    <property type="entry name" value="F-BOX AND WD REPEAT DOMAIN CONTAINING 7"/>
    <property type="match status" value="1"/>
</dbReference>
<keyword evidence="5" id="KW-0812">Transmembrane</keyword>